<accession>A0A146K518</accession>
<dbReference type="PROSITE" id="PS00194">
    <property type="entry name" value="THIOREDOXIN_1"/>
    <property type="match status" value="1"/>
</dbReference>
<gene>
    <name evidence="3" type="ORF">TPC1_17885</name>
</gene>
<dbReference type="InterPro" id="IPR036249">
    <property type="entry name" value="Thioredoxin-like_sf"/>
</dbReference>
<keyword evidence="1" id="KW-0472">Membrane</keyword>
<dbReference type="PANTHER" id="PTHR42852">
    <property type="entry name" value="THIOL:DISULFIDE INTERCHANGE PROTEIN DSBE"/>
    <property type="match status" value="1"/>
</dbReference>
<sequence>MVSTGLPYIIVGCVMLLIFLFNLKKVVKKTENGDIPYVLPVEEPKQKDDIPYQLPEEPEKEEVKYELLPQDDTPRLPDLGCLQIVNNAKEINPGNPTLIECFGVNCGPCKAMLPYVQKMSEKFVNINFIYVTQDSIDEAEIFVQKVNMAQKVNVAVDKGGIKKVLDQLGVDGVPYTLVFDKDGDLRFQGHFKECGSLLVELNE</sequence>
<dbReference type="Pfam" id="PF13905">
    <property type="entry name" value="Thioredoxin_8"/>
    <property type="match status" value="1"/>
</dbReference>
<keyword evidence="1" id="KW-1133">Transmembrane helix</keyword>
<keyword evidence="1" id="KW-0812">Transmembrane</keyword>
<dbReference type="CDD" id="cd02966">
    <property type="entry name" value="TlpA_like_family"/>
    <property type="match status" value="1"/>
</dbReference>
<dbReference type="InterPro" id="IPR012336">
    <property type="entry name" value="Thioredoxin-like_fold"/>
</dbReference>
<dbReference type="InterPro" id="IPR050553">
    <property type="entry name" value="Thioredoxin_ResA/DsbE_sf"/>
</dbReference>
<dbReference type="InterPro" id="IPR013766">
    <property type="entry name" value="Thioredoxin_domain"/>
</dbReference>
<protein>
    <submittedName>
        <fullName evidence="3">Thioredoxin-like domain-containing protein</fullName>
    </submittedName>
</protein>
<evidence type="ECO:0000256" key="1">
    <source>
        <dbReference type="SAM" id="Phobius"/>
    </source>
</evidence>
<dbReference type="AlphaFoldDB" id="A0A146K518"/>
<dbReference type="PANTHER" id="PTHR42852:SF18">
    <property type="entry name" value="CHROMOSOME UNDETERMINED SCAFFOLD_47, WHOLE GENOME SHOTGUN SEQUENCE"/>
    <property type="match status" value="1"/>
</dbReference>
<name>A0A146K518_9EUKA</name>
<evidence type="ECO:0000259" key="2">
    <source>
        <dbReference type="PROSITE" id="PS51352"/>
    </source>
</evidence>
<dbReference type="PROSITE" id="PS51352">
    <property type="entry name" value="THIOREDOXIN_2"/>
    <property type="match status" value="1"/>
</dbReference>
<proteinExistence type="predicted"/>
<dbReference type="SUPFAM" id="SSF52833">
    <property type="entry name" value="Thioredoxin-like"/>
    <property type="match status" value="1"/>
</dbReference>
<evidence type="ECO:0000313" key="3">
    <source>
        <dbReference type="EMBL" id="JAP90726.1"/>
    </source>
</evidence>
<dbReference type="InterPro" id="IPR017937">
    <property type="entry name" value="Thioredoxin_CS"/>
</dbReference>
<dbReference type="EMBL" id="GDID01005880">
    <property type="protein sequence ID" value="JAP90726.1"/>
    <property type="molecule type" value="Transcribed_RNA"/>
</dbReference>
<feature type="domain" description="Thioredoxin" evidence="2">
    <location>
        <begin position="48"/>
        <end position="203"/>
    </location>
</feature>
<feature type="transmembrane region" description="Helical" evidence="1">
    <location>
        <begin position="6"/>
        <end position="23"/>
    </location>
</feature>
<reference evidence="3" key="1">
    <citation type="submission" date="2015-07" db="EMBL/GenBank/DDBJ databases">
        <title>Adaptation to a free-living lifestyle via gene acquisitions in the diplomonad Trepomonas sp. PC1.</title>
        <authorList>
            <person name="Xu F."/>
            <person name="Jerlstrom-Hultqvist J."/>
            <person name="Kolisko M."/>
            <person name="Simpson A.G.B."/>
            <person name="Roger A.J."/>
            <person name="Svard S.G."/>
            <person name="Andersson J.O."/>
        </authorList>
    </citation>
    <scope>NUCLEOTIDE SEQUENCE</scope>
    <source>
        <strain evidence="3">PC1</strain>
    </source>
</reference>
<dbReference type="Gene3D" id="3.40.30.10">
    <property type="entry name" value="Glutaredoxin"/>
    <property type="match status" value="1"/>
</dbReference>
<organism evidence="3">
    <name type="scientific">Trepomonas sp. PC1</name>
    <dbReference type="NCBI Taxonomy" id="1076344"/>
    <lineage>
        <taxon>Eukaryota</taxon>
        <taxon>Metamonada</taxon>
        <taxon>Diplomonadida</taxon>
        <taxon>Hexamitidae</taxon>
        <taxon>Hexamitinae</taxon>
        <taxon>Trepomonas</taxon>
    </lineage>
</organism>